<organism evidence="2 3">
    <name type="scientific">Marasmius tenuissimus</name>
    <dbReference type="NCBI Taxonomy" id="585030"/>
    <lineage>
        <taxon>Eukaryota</taxon>
        <taxon>Fungi</taxon>
        <taxon>Dikarya</taxon>
        <taxon>Basidiomycota</taxon>
        <taxon>Agaricomycotina</taxon>
        <taxon>Agaricomycetes</taxon>
        <taxon>Agaricomycetidae</taxon>
        <taxon>Agaricales</taxon>
        <taxon>Marasmiineae</taxon>
        <taxon>Marasmiaceae</taxon>
        <taxon>Marasmius</taxon>
    </lineage>
</organism>
<gene>
    <name evidence="2" type="ORF">AAF712_004577</name>
</gene>
<dbReference type="PROSITE" id="PS51858">
    <property type="entry name" value="PPPDE"/>
    <property type="match status" value="1"/>
</dbReference>
<evidence type="ECO:0000313" key="3">
    <source>
        <dbReference type="Proteomes" id="UP001437256"/>
    </source>
</evidence>
<comment type="caution">
    <text evidence="2">The sequence shown here is derived from an EMBL/GenBank/DDBJ whole genome shotgun (WGS) entry which is preliminary data.</text>
</comment>
<sequence>MGWLDLIPKIGDGGLAYLPGQHPNEPQSEIFTRPLKPLLEKLGLGAAPNTVPSDSPRTDCEPRVVKICYHPVMGAIGGFVDHLISPGKGGLYNLDHQEAPPNPRYHWAVLVGDFYHELNGDHNLNVVYQNGKLNDQKWEWEFYTVGSTRYNDEAIRLAGHEAIKKMPPVYNIYDNNCQCFVLKLLDIICEHGRRNAATSWSWGVQMGVLSLPQEKEIEAPGKDEGVSGAQAFMNDKTPRLEKHDVGLLAVKDDALVLVHRA</sequence>
<reference evidence="2 3" key="1">
    <citation type="submission" date="2024-05" db="EMBL/GenBank/DDBJ databases">
        <title>A draft genome resource for the thread blight pathogen Marasmius tenuissimus strain MS-2.</title>
        <authorList>
            <person name="Yulfo-Soto G.E."/>
            <person name="Baruah I.K."/>
            <person name="Amoako-Attah I."/>
            <person name="Bukari Y."/>
            <person name="Meinhardt L.W."/>
            <person name="Bailey B.A."/>
            <person name="Cohen S.P."/>
        </authorList>
    </citation>
    <scope>NUCLEOTIDE SEQUENCE [LARGE SCALE GENOMIC DNA]</scope>
    <source>
        <strain evidence="2 3">MS-2</strain>
    </source>
</reference>
<proteinExistence type="predicted"/>
<keyword evidence="3" id="KW-1185">Reference proteome</keyword>
<evidence type="ECO:0000259" key="1">
    <source>
        <dbReference type="PROSITE" id="PS51858"/>
    </source>
</evidence>
<accession>A0ABR3A676</accession>
<name>A0ABR3A676_9AGAR</name>
<evidence type="ECO:0000313" key="2">
    <source>
        <dbReference type="EMBL" id="KAL0068499.1"/>
    </source>
</evidence>
<dbReference type="Proteomes" id="UP001437256">
    <property type="component" value="Unassembled WGS sequence"/>
</dbReference>
<feature type="domain" description="PPPDE" evidence="1">
    <location>
        <begin position="85"/>
        <end position="218"/>
    </location>
</feature>
<dbReference type="EMBL" id="JBBXMP010000018">
    <property type="protein sequence ID" value="KAL0068499.1"/>
    <property type="molecule type" value="Genomic_DNA"/>
</dbReference>
<dbReference type="InterPro" id="IPR008580">
    <property type="entry name" value="PPPDE_dom"/>
</dbReference>
<protein>
    <recommendedName>
        <fullName evidence="1">PPPDE domain-containing protein</fullName>
    </recommendedName>
</protein>